<dbReference type="PANTHER" id="PTHR43806">
    <property type="entry name" value="PEPTIDASE S8"/>
    <property type="match status" value="1"/>
</dbReference>
<name>A0A3N4YK19_9MICO</name>
<dbReference type="PANTHER" id="PTHR43806:SF67">
    <property type="entry name" value="EGF-LIKE DOMAIN-CONTAINING PROTEIN"/>
    <property type="match status" value="1"/>
</dbReference>
<comment type="similarity">
    <text evidence="1 6">Belongs to the peptidase S8 family.</text>
</comment>
<dbReference type="InterPro" id="IPR000209">
    <property type="entry name" value="Peptidase_S8/S53_dom"/>
</dbReference>
<dbReference type="Pfam" id="PF00082">
    <property type="entry name" value="Peptidase_S8"/>
    <property type="match status" value="1"/>
</dbReference>
<dbReference type="GO" id="GO:0004252">
    <property type="term" value="F:serine-type endopeptidase activity"/>
    <property type="evidence" value="ECO:0007669"/>
    <property type="project" value="UniProtKB-UniRule"/>
</dbReference>
<keyword evidence="2 6" id="KW-0645">Protease</keyword>
<dbReference type="SUPFAM" id="SSF52743">
    <property type="entry name" value="Subtilisin-like"/>
    <property type="match status" value="1"/>
</dbReference>
<dbReference type="Gene3D" id="3.40.50.200">
    <property type="entry name" value="Peptidase S8/S53 domain"/>
    <property type="match status" value="1"/>
</dbReference>
<accession>A0A3N4YK19</accession>
<dbReference type="GO" id="GO:0006508">
    <property type="term" value="P:proteolysis"/>
    <property type="evidence" value="ECO:0007669"/>
    <property type="project" value="UniProtKB-KW"/>
</dbReference>
<dbReference type="InterPro" id="IPR015500">
    <property type="entry name" value="Peptidase_S8_subtilisin-rel"/>
</dbReference>
<reference evidence="9 10" key="1">
    <citation type="submission" date="2018-11" db="EMBL/GenBank/DDBJ databases">
        <title>Sequencing the genomes of 1000 actinobacteria strains.</title>
        <authorList>
            <person name="Klenk H.-P."/>
        </authorList>
    </citation>
    <scope>NUCLEOTIDE SEQUENCE [LARGE SCALE GENOMIC DNA]</scope>
    <source>
        <strain evidence="9 10">DSM 15700</strain>
    </source>
</reference>
<organism evidence="9 10">
    <name type="scientific">Myceligenerans xiligouense</name>
    <dbReference type="NCBI Taxonomy" id="253184"/>
    <lineage>
        <taxon>Bacteria</taxon>
        <taxon>Bacillati</taxon>
        <taxon>Actinomycetota</taxon>
        <taxon>Actinomycetes</taxon>
        <taxon>Micrococcales</taxon>
        <taxon>Promicromonosporaceae</taxon>
        <taxon>Myceligenerans</taxon>
    </lineage>
</organism>
<evidence type="ECO:0000313" key="10">
    <source>
        <dbReference type="Proteomes" id="UP000280501"/>
    </source>
</evidence>
<feature type="domain" description="Peptidase S8/S53" evidence="8">
    <location>
        <begin position="212"/>
        <end position="485"/>
    </location>
</feature>
<feature type="active site" description="Charge relay system" evidence="5 6">
    <location>
        <position position="263"/>
    </location>
</feature>
<dbReference type="Gene3D" id="2.60.40.2700">
    <property type="match status" value="4"/>
</dbReference>
<feature type="signal peptide" evidence="7">
    <location>
        <begin position="1"/>
        <end position="26"/>
    </location>
</feature>
<dbReference type="EMBL" id="RKQZ01000001">
    <property type="protein sequence ID" value="RPF19644.1"/>
    <property type="molecule type" value="Genomic_DNA"/>
</dbReference>
<dbReference type="PRINTS" id="PR00723">
    <property type="entry name" value="SUBTILISIN"/>
</dbReference>
<dbReference type="InterPro" id="IPR036852">
    <property type="entry name" value="Peptidase_S8/S53_dom_sf"/>
</dbReference>
<dbReference type="PROSITE" id="PS51892">
    <property type="entry name" value="SUBTILASE"/>
    <property type="match status" value="1"/>
</dbReference>
<evidence type="ECO:0000256" key="4">
    <source>
        <dbReference type="ARBA" id="ARBA00022825"/>
    </source>
</evidence>
<dbReference type="OrthoDB" id="614750at2"/>
<evidence type="ECO:0000256" key="6">
    <source>
        <dbReference type="PROSITE-ProRule" id="PRU01240"/>
    </source>
</evidence>
<dbReference type="AlphaFoldDB" id="A0A3N4YK19"/>
<proteinExistence type="inferred from homology"/>
<keyword evidence="4 6" id="KW-0720">Serine protease</keyword>
<gene>
    <name evidence="9" type="ORF">EDD34_0202</name>
</gene>
<evidence type="ECO:0000313" key="9">
    <source>
        <dbReference type="EMBL" id="RPF19644.1"/>
    </source>
</evidence>
<dbReference type="PROSITE" id="PS00138">
    <property type="entry name" value="SUBTILASE_SER"/>
    <property type="match status" value="1"/>
</dbReference>
<evidence type="ECO:0000259" key="8">
    <source>
        <dbReference type="Pfam" id="PF00082"/>
    </source>
</evidence>
<feature type="active site" description="Charge relay system" evidence="5 6">
    <location>
        <position position="443"/>
    </location>
</feature>
<dbReference type="InterPro" id="IPR050131">
    <property type="entry name" value="Peptidase_S8_subtilisin-like"/>
</dbReference>
<evidence type="ECO:0000256" key="5">
    <source>
        <dbReference type="PIRSR" id="PIRSR615500-1"/>
    </source>
</evidence>
<sequence>MHSMFTRVVASAAAVAFLATPGTAAALVPDDDGQIAARTFRSGDQAAGDGALQPMTREMSSAVRPEEKITAAARKKLTASGTTDFWLRFGEAPDLSAAYEISDWAERGRYVTETLQAAAQDSQAAAIADLERAGVSYETYWASNAILVEGGSLDLATELAANVDVTQVRPTVRYALPEPVGATAEEEAAAAASTSGIAAINADDVWALGATGEGIVVSNIDTGVDRTNASVAAAYRGATTGHDYNWYNSAGTGGSYPNDANGHGTHTMGTMVGGVGTAASSGNEFSFGVAPDSEWIATNGCADLCLDSSLIASGQWILAPTRWDGSGADPAKRPHVVNNSWGAPLSTDPFMEDVTGAWEAAGIFAAFANGNEGELGCDSSGSPGSRAATYSVGAMRANGEIANFSSRGPGQSGTVKPDVTAPGVGVLSAVPGSTKLERLSGTSMATPHVAGAVALLWSAVPALVGNVPETRAVLDRSAVDVGGTAALECGGTAEDNNVYGEGRLDVLAAYELTQSMEFEATQEPSVTGTAKVGQTLTAVADGAAWSPVASLEYQWRRDGKMISGATNGTYKVQPADAGAQLTVSVLGTAEGRLPTTRTSAPTAPVANTTMSGGGWISGAVRVGNVVRASSGTAWPSGTQFTYQWKADGTAISGATGFTYKPNASKRGAKLTVTLTAKRKGYDTVRKTVGGKTVASGVFSGSVPRIQGTPAVGRTVKAIAPQWTPGRTRTTYQWKVNGNKISGATSASYKVPSKYKGKTLTVTVKGYRTGFKSWWRTSKGLAIGKEFTTTSRPGMSGTLNVGGKLTAKPGTWKPGPSGLSYQWFANGEPIAGATGKTLKIKGAQYKKRISVQVTARRWGYATTPRMSERTSRIVPSHVTIPEGGLWAAQGGTYTAKAGSSLCTWERLASPTNRLGADYGSGQRVATVKSTDWAFWSEGCGTWTKYYPGMVKARTSTWSNGVWILGDQLQRGTYVTAGPSVDGGSACYFAILKETTGNRSGAHVIRSGTATEPMTLTLPSGARAFETAGCSWKRVS</sequence>
<dbReference type="Proteomes" id="UP000280501">
    <property type="component" value="Unassembled WGS sequence"/>
</dbReference>
<keyword evidence="7" id="KW-0732">Signal</keyword>
<comment type="caution">
    <text evidence="9">The sequence shown here is derived from an EMBL/GenBank/DDBJ whole genome shotgun (WGS) entry which is preliminary data.</text>
</comment>
<feature type="chain" id="PRO_5017924585" evidence="7">
    <location>
        <begin position="27"/>
        <end position="1034"/>
    </location>
</feature>
<protein>
    <submittedName>
        <fullName evidence="9">Subtilisin family serine protease</fullName>
    </submittedName>
</protein>
<keyword evidence="3 6" id="KW-0378">Hydrolase</keyword>
<evidence type="ECO:0000256" key="7">
    <source>
        <dbReference type="SAM" id="SignalP"/>
    </source>
</evidence>
<feature type="active site" description="Charge relay system" evidence="5 6">
    <location>
        <position position="221"/>
    </location>
</feature>
<evidence type="ECO:0000256" key="2">
    <source>
        <dbReference type="ARBA" id="ARBA00022670"/>
    </source>
</evidence>
<evidence type="ECO:0000256" key="1">
    <source>
        <dbReference type="ARBA" id="ARBA00011073"/>
    </source>
</evidence>
<dbReference type="InterPro" id="IPR023828">
    <property type="entry name" value="Peptidase_S8_Ser-AS"/>
</dbReference>
<keyword evidence="10" id="KW-1185">Reference proteome</keyword>
<evidence type="ECO:0000256" key="3">
    <source>
        <dbReference type="ARBA" id="ARBA00022801"/>
    </source>
</evidence>